<protein>
    <submittedName>
        <fullName evidence="3">Uncharacterized protein</fullName>
    </submittedName>
</protein>
<dbReference type="STRING" id="65700.SY86_03380"/>
<evidence type="ECO:0000313" key="3">
    <source>
        <dbReference type="EMBL" id="KKF37660.1"/>
    </source>
</evidence>
<accession>A0A0M2KE40</accession>
<evidence type="ECO:0000256" key="1">
    <source>
        <dbReference type="SAM" id="Phobius"/>
    </source>
</evidence>
<feature type="transmembrane region" description="Helical" evidence="1">
    <location>
        <begin position="6"/>
        <end position="26"/>
    </location>
</feature>
<reference evidence="3 4" key="1">
    <citation type="submission" date="2015-01" db="EMBL/GenBank/DDBJ databases">
        <title>Erwinia tracheiphila.</title>
        <authorList>
            <person name="Shapiro L.R."/>
        </authorList>
    </citation>
    <scope>NUCLEOTIDE SEQUENCE [LARGE SCALE GENOMIC DNA]</scope>
    <source>
        <strain evidence="3 4">BuffGH</strain>
    </source>
</reference>
<dbReference type="AlphaFoldDB" id="A0A0M2KE40"/>
<name>A0A0M2KE40_9GAMM</name>
<sequence length="88" mass="10404">MDANPLADFWQTALLGVFSFGFTFWIKTLHSTINRLWEENRQMYTVFQLKSDALRDQEQIMAMLSEIKQSIERMNDRIDRRTDATGGR</sequence>
<keyword evidence="1" id="KW-1133">Transmembrane helix</keyword>
<organism evidence="3 4">
    <name type="scientific">Erwinia tracheiphila</name>
    <dbReference type="NCBI Taxonomy" id="65700"/>
    <lineage>
        <taxon>Bacteria</taxon>
        <taxon>Pseudomonadati</taxon>
        <taxon>Pseudomonadota</taxon>
        <taxon>Gammaproteobacteria</taxon>
        <taxon>Enterobacterales</taxon>
        <taxon>Erwiniaceae</taxon>
        <taxon>Erwinia</taxon>
    </lineage>
</organism>
<dbReference type="EMBL" id="JXNU01000003">
    <property type="protein sequence ID" value="KKF37660.1"/>
    <property type="molecule type" value="Genomic_DNA"/>
</dbReference>
<keyword evidence="1" id="KW-0812">Transmembrane</keyword>
<comment type="caution">
    <text evidence="3">The sequence shown here is derived from an EMBL/GenBank/DDBJ whole genome shotgun (WGS) entry which is preliminary data.</text>
</comment>
<evidence type="ECO:0000313" key="4">
    <source>
        <dbReference type="Proteomes" id="UP000033924"/>
    </source>
</evidence>
<keyword evidence="4" id="KW-1185">Reference proteome</keyword>
<dbReference type="Proteomes" id="UP000033924">
    <property type="component" value="Unassembled WGS sequence"/>
</dbReference>
<proteinExistence type="predicted"/>
<dbReference type="EMBL" id="JXNU01000003">
    <property type="protein sequence ID" value="KKF34692.1"/>
    <property type="molecule type" value="Genomic_DNA"/>
</dbReference>
<dbReference type="PATRIC" id="fig|65700.7.peg.5792"/>
<gene>
    <name evidence="2" type="ORF">SY86_03380</name>
    <name evidence="3" type="ORF">SY86_23295</name>
</gene>
<evidence type="ECO:0000313" key="2">
    <source>
        <dbReference type="EMBL" id="KKF34692.1"/>
    </source>
</evidence>
<dbReference type="RefSeq" id="WP_016169770.1">
    <property type="nucleotide sequence ID" value="NZ_CP089932.1"/>
</dbReference>
<keyword evidence="1" id="KW-0472">Membrane</keyword>